<feature type="disulfide bond" evidence="7">
    <location>
        <begin position="932"/>
        <end position="942"/>
    </location>
</feature>
<dbReference type="InterPro" id="IPR050969">
    <property type="entry name" value="Dev_Signal_Modulators"/>
</dbReference>
<keyword evidence="6 7" id="KW-1015">Disulfide bond</keyword>
<dbReference type="GO" id="GO:0016020">
    <property type="term" value="C:membrane"/>
    <property type="evidence" value="ECO:0007669"/>
    <property type="project" value="UniProtKB-SubCell"/>
</dbReference>
<feature type="disulfide bond" evidence="7">
    <location>
        <begin position="956"/>
        <end position="965"/>
    </location>
</feature>
<evidence type="ECO:0000313" key="13">
    <source>
        <dbReference type="EMBL" id="CAF1257160.1"/>
    </source>
</evidence>
<feature type="transmembrane region" description="Helical" evidence="9">
    <location>
        <begin position="1342"/>
        <end position="1358"/>
    </location>
</feature>
<feature type="transmembrane region" description="Helical" evidence="9">
    <location>
        <begin position="1307"/>
        <end position="1330"/>
    </location>
</feature>
<dbReference type="GO" id="GO:0007507">
    <property type="term" value="P:heart development"/>
    <property type="evidence" value="ECO:0007669"/>
    <property type="project" value="TreeGrafter"/>
</dbReference>
<dbReference type="GO" id="GO:0070697">
    <property type="term" value="F:activin receptor binding"/>
    <property type="evidence" value="ECO:0007669"/>
    <property type="project" value="TreeGrafter"/>
</dbReference>
<feature type="disulfide bond" evidence="7">
    <location>
        <begin position="1032"/>
        <end position="1041"/>
    </location>
</feature>
<reference evidence="13" key="1">
    <citation type="submission" date="2021-02" db="EMBL/GenBank/DDBJ databases">
        <authorList>
            <person name="Nowell W R."/>
        </authorList>
    </citation>
    <scope>NUCLEOTIDE SEQUENCE</scope>
</reference>
<protein>
    <recommendedName>
        <fullName evidence="15">EGF-like domain-containing protein</fullName>
    </recommendedName>
</protein>
<organism evidence="13 14">
    <name type="scientific">Adineta ricciae</name>
    <name type="common">Rotifer</name>
    <dbReference type="NCBI Taxonomy" id="249248"/>
    <lineage>
        <taxon>Eukaryota</taxon>
        <taxon>Metazoa</taxon>
        <taxon>Spiralia</taxon>
        <taxon>Gnathifera</taxon>
        <taxon>Rotifera</taxon>
        <taxon>Eurotatoria</taxon>
        <taxon>Bdelloidea</taxon>
        <taxon>Adinetida</taxon>
        <taxon>Adinetidae</taxon>
        <taxon>Adineta</taxon>
    </lineage>
</organism>
<dbReference type="PROSITE" id="PS50026">
    <property type="entry name" value="EGF_3"/>
    <property type="match status" value="3"/>
</dbReference>
<dbReference type="GO" id="GO:0007368">
    <property type="term" value="P:determination of left/right symmetry"/>
    <property type="evidence" value="ECO:0007669"/>
    <property type="project" value="TreeGrafter"/>
</dbReference>
<feature type="disulfide bond" evidence="8">
    <location>
        <begin position="195"/>
        <end position="210"/>
    </location>
</feature>
<keyword evidence="2 9" id="KW-0812">Transmembrane</keyword>
<dbReference type="PANTHER" id="PTHR14949:SF54">
    <property type="entry name" value="VWFD DOMAIN-CONTAINING PROTEIN"/>
    <property type="match status" value="1"/>
</dbReference>
<dbReference type="PANTHER" id="PTHR14949">
    <property type="entry name" value="EGF-LIKE-DOMAIN, MULTIPLE 7, 8"/>
    <property type="match status" value="1"/>
</dbReference>
<proteinExistence type="predicted"/>
<feature type="transmembrane region" description="Helical" evidence="9">
    <location>
        <begin position="1390"/>
        <end position="1408"/>
    </location>
</feature>
<feature type="disulfide bond" evidence="7">
    <location>
        <begin position="1228"/>
        <end position="1237"/>
    </location>
</feature>
<sequence>MLALTATLLFNLFMPVNTSYSLYYSNLHQDSNRTYDCLYSYINDIGKAAGKNDLHNYHLVPYCRRLDDNDEQDEVQYPIRENINKTFTFKQLKSENVTGEQLLEWFSPVDIAEIYEMSKSESEVLFHNCSVPWFGPLCQYTFDQEPNMTFGDIIELTLENLYKLGPNISSGTCYRFVANCTGRSWPLCLDWHDICDGKFDCMNGEDEQFCTELEKTKCDDQFYRCHYGGQCIPRSFVKDGHYSTDCFDGSDERDGQHAPTPLRNMLCVSVTTFRCQERISRYPMAFHCEDGEYLAGITIPNDRFYCFNKKDKKVSISMLTNMEHISSTDCRSSFYCSLHANRSFGYKVIDDTGIPLFPIEDIRYEDCEPLIKHCQPEWLVIPASPTLFGFFQFVYFINRTVDEFKVSITPDFVCFHAQACPALLMDVVPIRHINGLTCFDPWNLTYFRDLKDFNDASSIFSFYNSYCRRKGIEQSCENSSYFHCNESMKCISYNRVGDGVVDCFYGEDEQYDACHLNDSNRYRCPLGRDKCLLPVALGNQMDNCRFGEDETFAYTQNFAVLIPFPYICNWEIDLYSYLHTPNHTDETDCHMWPCDNPYTHCNKFWNCQNGLDELNCPNSDCSFNEHACHNQQTESLHCLSMNHMYDRYFNSCNESPLKRSVYFYNGTADISLDYFPWNDSRCLSFDKLCPENGSIQNSLIEEDTCHRSSDTFYWMFEKTVKLLPDDEYLCEYNSDFHGDGVPYFKTSRLGYFPLVTMNDSSSIPSKITHRKKANFSEAEFRTYCHRGILVFRGLNKTKTCLCPPNYFGSRCQWQNQRVSLTVQFVWSGVSFQITIFEVIFMLIDQHGQIGPYHERLTYVPNRDCKAKYNLYLLYPDRPKSPAQNYSIRIDIYEKTQLTYWASWYLPIPFPFLPVNRIATQLTIPESPNHESCAVSCGDHGQCVNYVNERSMSFCLCDERYSGSYCNVKTECKCANQSLCLTSTICVCPLHRFGSYCHMTRSICQLERNSCEYNGLCVPTDDRIDLKGFTCFCQEDHSGERCERKVNRIDIRANEEIRSRTSLLLIHFITAFDHSEHERGTLLKKVAYNQKMITVYVAQPFHLLFVQIPKQDYYLTIFREKLTYSSYIQTEIQSKKRCSSINQLLNDTVRQYEYLQRVKYYPLLCRKNIELACFYDDNVMCICDQDRFSNCFLFNHTLNDDCQGYNYCENRGRCFQNNASCPTKYTCICRDCYYGAKCQFSTEGFLFTLDTILAFHIRPNRPLNQQTRPIQVSISISVIFLVLGLSNGLLSFVTLRRAQVKRIGTGHYLFYSSIVATFTILTLTYKFWLLILTQMSVMTNRSLLYFNCVTVDVTLRILLTTSEWLNSCVSVERMVSIVMGVRFQRKTSVRFAKRVIIMMFVFIIATHIHEPFRRQLIDDYDIDEHRIWCFVRYLPWMQKYNSYMTIFHFLTPFLINISCSLWIIIKLAYRRSHKERSRTLKYHLRVQIQHHQHLLYSPFILIVLSLPRLVISFTSGCMRSTKQPWLYLAGYFLSFVPSMSIFIVFVMPSKAYKTEFYAVTEHFFSKFRSAR</sequence>
<evidence type="ECO:0000313" key="14">
    <source>
        <dbReference type="Proteomes" id="UP000663828"/>
    </source>
</evidence>
<keyword evidence="4 9" id="KW-1133">Transmembrane helix</keyword>
<evidence type="ECO:0000256" key="10">
    <source>
        <dbReference type="SAM" id="SignalP"/>
    </source>
</evidence>
<dbReference type="PRINTS" id="PR00261">
    <property type="entry name" value="LDLRECEPTOR"/>
</dbReference>
<evidence type="ECO:0000259" key="12">
    <source>
        <dbReference type="PROSITE" id="PS50262"/>
    </source>
</evidence>
<dbReference type="SUPFAM" id="SSF57196">
    <property type="entry name" value="EGF/Laminin"/>
    <property type="match status" value="2"/>
</dbReference>
<dbReference type="CDD" id="cd00112">
    <property type="entry name" value="LDLa"/>
    <property type="match status" value="1"/>
</dbReference>
<dbReference type="Gene3D" id="4.10.400.10">
    <property type="entry name" value="Low-density Lipoprotein Receptor"/>
    <property type="match status" value="2"/>
</dbReference>
<dbReference type="InterPro" id="IPR002172">
    <property type="entry name" value="LDrepeatLR_classA_rpt"/>
</dbReference>
<dbReference type="PROSITE" id="PS50262">
    <property type="entry name" value="G_PROTEIN_RECEP_F1_2"/>
    <property type="match status" value="1"/>
</dbReference>
<feature type="transmembrane region" description="Helical" evidence="9">
    <location>
        <begin position="1445"/>
        <end position="1468"/>
    </location>
</feature>
<evidence type="ECO:0000256" key="1">
    <source>
        <dbReference type="ARBA" id="ARBA00004370"/>
    </source>
</evidence>
<feature type="domain" description="EGF-like" evidence="11">
    <location>
        <begin position="999"/>
        <end position="1042"/>
    </location>
</feature>
<dbReference type="GO" id="GO:0004930">
    <property type="term" value="F:G protein-coupled receptor activity"/>
    <property type="evidence" value="ECO:0007669"/>
    <property type="project" value="InterPro"/>
</dbReference>
<comment type="caution">
    <text evidence="13">The sequence shown here is derived from an EMBL/GenBank/DDBJ whole genome shotgun (WGS) entry which is preliminary data.</text>
</comment>
<accession>A0A815AG35</accession>
<feature type="chain" id="PRO_5032488803" description="EGF-like domain-containing protein" evidence="10">
    <location>
        <begin position="19"/>
        <end position="1570"/>
    </location>
</feature>
<feature type="domain" description="EGF-like" evidence="11">
    <location>
        <begin position="928"/>
        <end position="966"/>
    </location>
</feature>
<evidence type="ECO:0000256" key="9">
    <source>
        <dbReference type="SAM" id="Phobius"/>
    </source>
</evidence>
<keyword evidence="3 10" id="KW-0732">Signal</keyword>
<dbReference type="SMART" id="SM00192">
    <property type="entry name" value="LDLa"/>
    <property type="match status" value="4"/>
</dbReference>
<evidence type="ECO:0000256" key="7">
    <source>
        <dbReference type="PROSITE-ProRule" id="PRU00076"/>
    </source>
</evidence>
<name>A0A815AG35_ADIRI</name>
<evidence type="ECO:0000256" key="8">
    <source>
        <dbReference type="PROSITE-ProRule" id="PRU00124"/>
    </source>
</evidence>
<evidence type="ECO:0000259" key="11">
    <source>
        <dbReference type="PROSITE" id="PS50026"/>
    </source>
</evidence>
<dbReference type="Proteomes" id="UP000663828">
    <property type="component" value="Unassembled WGS sequence"/>
</dbReference>
<dbReference type="InterPro" id="IPR000742">
    <property type="entry name" value="EGF"/>
</dbReference>
<evidence type="ECO:0000256" key="5">
    <source>
        <dbReference type="ARBA" id="ARBA00023136"/>
    </source>
</evidence>
<dbReference type="InterPro" id="IPR000276">
    <property type="entry name" value="GPCR_Rhodpsn"/>
</dbReference>
<dbReference type="SUPFAM" id="SSF57424">
    <property type="entry name" value="LDL receptor-like module"/>
    <property type="match status" value="1"/>
</dbReference>
<keyword evidence="7" id="KW-0245">EGF-like domain</keyword>
<dbReference type="GO" id="GO:0038100">
    <property type="term" value="F:nodal binding"/>
    <property type="evidence" value="ECO:0007669"/>
    <property type="project" value="TreeGrafter"/>
</dbReference>
<gene>
    <name evidence="13" type="ORF">XAT740_LOCUS26578</name>
</gene>
<dbReference type="GO" id="GO:0005576">
    <property type="term" value="C:extracellular region"/>
    <property type="evidence" value="ECO:0007669"/>
    <property type="project" value="TreeGrafter"/>
</dbReference>
<feature type="domain" description="G-protein coupled receptors family 1 profile" evidence="12">
    <location>
        <begin position="1285"/>
        <end position="1544"/>
    </location>
</feature>
<comment type="subcellular location">
    <subcellularLocation>
        <location evidence="1">Membrane</location>
    </subcellularLocation>
</comment>
<dbReference type="PROSITE" id="PS00022">
    <property type="entry name" value="EGF_1"/>
    <property type="match status" value="5"/>
</dbReference>
<feature type="transmembrane region" description="Helical" evidence="9">
    <location>
        <begin position="1524"/>
        <end position="1546"/>
    </location>
</feature>
<dbReference type="EMBL" id="CAJNOR010002168">
    <property type="protein sequence ID" value="CAF1257160.1"/>
    <property type="molecule type" value="Genomic_DNA"/>
</dbReference>
<dbReference type="Pfam" id="PF00001">
    <property type="entry name" value="7tm_1"/>
    <property type="match status" value="1"/>
</dbReference>
<feature type="domain" description="EGF-like" evidence="11">
    <location>
        <begin position="1197"/>
        <end position="1238"/>
    </location>
</feature>
<evidence type="ECO:0008006" key="15">
    <source>
        <dbReference type="Google" id="ProtNLM"/>
    </source>
</evidence>
<dbReference type="PROSITE" id="PS50068">
    <property type="entry name" value="LDLRA_2"/>
    <property type="match status" value="3"/>
</dbReference>
<evidence type="ECO:0000256" key="2">
    <source>
        <dbReference type="ARBA" id="ARBA00022692"/>
    </source>
</evidence>
<evidence type="ECO:0000256" key="6">
    <source>
        <dbReference type="ARBA" id="ARBA00023157"/>
    </source>
</evidence>
<feature type="signal peptide" evidence="10">
    <location>
        <begin position="1"/>
        <end position="18"/>
    </location>
</feature>
<dbReference type="GO" id="GO:0009986">
    <property type="term" value="C:cell surface"/>
    <property type="evidence" value="ECO:0007669"/>
    <property type="project" value="TreeGrafter"/>
</dbReference>
<dbReference type="Gene3D" id="2.10.25.10">
    <property type="entry name" value="Laminin"/>
    <property type="match status" value="1"/>
</dbReference>
<evidence type="ECO:0000256" key="4">
    <source>
        <dbReference type="ARBA" id="ARBA00022989"/>
    </source>
</evidence>
<dbReference type="InterPro" id="IPR036055">
    <property type="entry name" value="LDL_receptor-like_sf"/>
</dbReference>
<comment type="caution">
    <text evidence="7">Lacks conserved residue(s) required for the propagation of feature annotation.</text>
</comment>
<dbReference type="SMART" id="SM00181">
    <property type="entry name" value="EGF"/>
    <property type="match status" value="5"/>
</dbReference>
<feature type="transmembrane region" description="Helical" evidence="9">
    <location>
        <begin position="1493"/>
        <end position="1512"/>
    </location>
</feature>
<feature type="transmembrane region" description="Helical" evidence="9">
    <location>
        <begin position="1273"/>
        <end position="1295"/>
    </location>
</feature>
<dbReference type="InterPro" id="IPR017452">
    <property type="entry name" value="GPCR_Rhodpsn_7TM"/>
</dbReference>
<dbReference type="Gene3D" id="1.20.1070.10">
    <property type="entry name" value="Rhodopsin 7-helix transmembrane proteins"/>
    <property type="match status" value="1"/>
</dbReference>
<dbReference type="GO" id="GO:0038092">
    <property type="term" value="P:nodal signaling pathway"/>
    <property type="evidence" value="ECO:0007669"/>
    <property type="project" value="TreeGrafter"/>
</dbReference>
<evidence type="ECO:0000256" key="3">
    <source>
        <dbReference type="ARBA" id="ARBA00022729"/>
    </source>
</evidence>
<keyword evidence="5 9" id="KW-0472">Membrane</keyword>
<dbReference type="SUPFAM" id="SSF81321">
    <property type="entry name" value="Family A G protein-coupled receptor-like"/>
    <property type="match status" value="1"/>
</dbReference>
<keyword evidence="14" id="KW-1185">Reference proteome</keyword>
<dbReference type="GO" id="GO:0009952">
    <property type="term" value="P:anterior/posterior pattern specification"/>
    <property type="evidence" value="ECO:0007669"/>
    <property type="project" value="TreeGrafter"/>
</dbReference>